<keyword evidence="4" id="KW-1185">Reference proteome</keyword>
<evidence type="ECO:0000313" key="4">
    <source>
        <dbReference type="Proteomes" id="UP001204798"/>
    </source>
</evidence>
<evidence type="ECO:0000259" key="1">
    <source>
        <dbReference type="Pfam" id="PF01408"/>
    </source>
</evidence>
<dbReference type="InterPro" id="IPR050463">
    <property type="entry name" value="Gfo/Idh/MocA_oxidrdct_glycsds"/>
</dbReference>
<feature type="domain" description="Gfo/Idh/MocA-like oxidoreductase bacterial type C-terminal" evidence="2">
    <location>
        <begin position="189"/>
        <end position="424"/>
    </location>
</feature>
<dbReference type="InterPro" id="IPR036291">
    <property type="entry name" value="NAD(P)-bd_dom_sf"/>
</dbReference>
<dbReference type="Gene3D" id="3.30.360.10">
    <property type="entry name" value="Dihydrodipicolinate Reductase, domain 2"/>
    <property type="match status" value="1"/>
</dbReference>
<reference evidence="3 4" key="1">
    <citation type="submission" date="2022-08" db="EMBL/GenBank/DDBJ databases">
        <title>Bacterial and archaeal communities from various locations to study Microbial Dark Matter (Phase II).</title>
        <authorList>
            <person name="Stepanauskas R."/>
        </authorList>
    </citation>
    <scope>NUCLEOTIDE SEQUENCE [LARGE SCALE GENOMIC DNA]</scope>
    <source>
        <strain evidence="3 4">PD1</strain>
    </source>
</reference>
<dbReference type="SUPFAM" id="SSF55347">
    <property type="entry name" value="Glyceraldehyde-3-phosphate dehydrogenase-like, C-terminal domain"/>
    <property type="match status" value="1"/>
</dbReference>
<name>A0ABT2EPK4_9BACT</name>
<gene>
    <name evidence="3" type="ORF">M2350_002202</name>
</gene>
<sequence>MNREQKQNRNVNRRKFLGTLAASTASALMWRKSKTYSLAGGPGIVGANERIGIGLIGCGGRGTHLARVVTELRDRGEKVDVVAVCDIYRPRLERAAKAFNAKPYMDAKELVNDKNVDAVIVATPDRLHVFNSLDAVRAGKDVYCEKPLTHWQQFDLLKELVREVRARRCVFQVGTQWLSDSVWHQACELIRQGAIGKPVHAQTGYFRQGDWGERGMPIDDPNAKPGPDLLWDAFLADAPKRPFDVSRFFRWRMYMDYAGGPCTDLYPHCLTPLLKALSGAGVTFPKTVVAIGGKYRYDDEREVPDTFDLLIQYPEGLTVAVLGTIANEWGLPTLIRGYDATMLFEGPGIVIQPQRGVKRERVEVKRERAGSDHEHMRNFFECVRTRQKPYSDIELGYYVQTALIMGMLSYLHGKVATFDPETETIKLV</sequence>
<dbReference type="InterPro" id="IPR043906">
    <property type="entry name" value="Gfo/Idh/MocA_OxRdtase_bact_C"/>
</dbReference>
<dbReference type="Gene3D" id="3.40.50.720">
    <property type="entry name" value="NAD(P)-binding Rossmann-like Domain"/>
    <property type="match status" value="1"/>
</dbReference>
<dbReference type="InterPro" id="IPR000683">
    <property type="entry name" value="Gfo/Idh/MocA-like_OxRdtase_N"/>
</dbReference>
<evidence type="ECO:0000259" key="2">
    <source>
        <dbReference type="Pfam" id="PF19051"/>
    </source>
</evidence>
<dbReference type="SUPFAM" id="SSF51735">
    <property type="entry name" value="NAD(P)-binding Rossmann-fold domains"/>
    <property type="match status" value="1"/>
</dbReference>
<protein>
    <submittedName>
        <fullName evidence="3">Dehydrogenase</fullName>
    </submittedName>
</protein>
<evidence type="ECO:0000313" key="3">
    <source>
        <dbReference type="EMBL" id="MCS3919785.1"/>
    </source>
</evidence>
<dbReference type="PANTHER" id="PTHR43818:SF5">
    <property type="entry name" value="OXIDOREDUCTASE FAMILY PROTEIN"/>
    <property type="match status" value="1"/>
</dbReference>
<dbReference type="RefSeq" id="WP_259096622.1">
    <property type="nucleotide sequence ID" value="NZ_CP130454.1"/>
</dbReference>
<feature type="domain" description="Gfo/Idh/MocA-like oxidoreductase N-terminal" evidence="1">
    <location>
        <begin position="52"/>
        <end position="174"/>
    </location>
</feature>
<comment type="caution">
    <text evidence="3">The sequence shown here is derived from an EMBL/GenBank/DDBJ whole genome shotgun (WGS) entry which is preliminary data.</text>
</comment>
<proteinExistence type="predicted"/>
<dbReference type="EMBL" id="JANUCP010000004">
    <property type="protein sequence ID" value="MCS3919785.1"/>
    <property type="molecule type" value="Genomic_DNA"/>
</dbReference>
<dbReference type="Pfam" id="PF01408">
    <property type="entry name" value="GFO_IDH_MocA"/>
    <property type="match status" value="1"/>
</dbReference>
<dbReference type="PANTHER" id="PTHR43818">
    <property type="entry name" value="BCDNA.GH03377"/>
    <property type="match status" value="1"/>
</dbReference>
<dbReference type="Proteomes" id="UP001204798">
    <property type="component" value="Unassembled WGS sequence"/>
</dbReference>
<dbReference type="InterPro" id="IPR006311">
    <property type="entry name" value="TAT_signal"/>
</dbReference>
<accession>A0ABT2EPK4</accession>
<dbReference type="PROSITE" id="PS51318">
    <property type="entry name" value="TAT"/>
    <property type="match status" value="1"/>
</dbReference>
<organism evidence="3 4">
    <name type="scientific">Candidatus Fervidibacter sacchari</name>
    <dbReference type="NCBI Taxonomy" id="1448929"/>
    <lineage>
        <taxon>Bacteria</taxon>
        <taxon>Candidatus Fervidibacterota</taxon>
        <taxon>Candidatus Fervidibacter</taxon>
    </lineage>
</organism>
<dbReference type="Pfam" id="PF19051">
    <property type="entry name" value="GFO_IDH_MocA_C2"/>
    <property type="match status" value="1"/>
</dbReference>